<evidence type="ECO:0000313" key="3">
    <source>
        <dbReference type="Proteomes" id="UP001295444"/>
    </source>
</evidence>
<gene>
    <name evidence="2" type="ORF">PECUL_23A020285</name>
</gene>
<reference evidence="2" key="1">
    <citation type="submission" date="2022-03" db="EMBL/GenBank/DDBJ databases">
        <authorList>
            <person name="Alioto T."/>
            <person name="Alioto T."/>
            <person name="Gomez Garrido J."/>
        </authorList>
    </citation>
    <scope>NUCLEOTIDE SEQUENCE</scope>
</reference>
<accession>A0AAD1R6C7</accession>
<feature type="region of interest" description="Disordered" evidence="1">
    <location>
        <begin position="56"/>
        <end position="118"/>
    </location>
</feature>
<sequence length="118" mass="13153">MVDATRQPGGMRACGDPATNSLTKLNEIFAAFWAKILLRKLNTVPVKQAITAPSCLQGGSRMTTDGGSLKRRRRRDRRHRQKRKVCPTPNIHPHPNSPQHRTRTEAPCPAGQHDPPTM</sequence>
<dbReference type="Proteomes" id="UP001295444">
    <property type="component" value="Chromosome 01"/>
</dbReference>
<evidence type="ECO:0000313" key="2">
    <source>
        <dbReference type="EMBL" id="CAH2223135.1"/>
    </source>
</evidence>
<protein>
    <submittedName>
        <fullName evidence="2">Uncharacterized protein</fullName>
    </submittedName>
</protein>
<proteinExistence type="predicted"/>
<organism evidence="2 3">
    <name type="scientific">Pelobates cultripes</name>
    <name type="common">Western spadefoot toad</name>
    <dbReference type="NCBI Taxonomy" id="61616"/>
    <lineage>
        <taxon>Eukaryota</taxon>
        <taxon>Metazoa</taxon>
        <taxon>Chordata</taxon>
        <taxon>Craniata</taxon>
        <taxon>Vertebrata</taxon>
        <taxon>Euteleostomi</taxon>
        <taxon>Amphibia</taxon>
        <taxon>Batrachia</taxon>
        <taxon>Anura</taxon>
        <taxon>Pelobatoidea</taxon>
        <taxon>Pelobatidae</taxon>
        <taxon>Pelobates</taxon>
    </lineage>
</organism>
<dbReference type="EMBL" id="OW240912">
    <property type="protein sequence ID" value="CAH2223135.1"/>
    <property type="molecule type" value="Genomic_DNA"/>
</dbReference>
<feature type="compositionally biased region" description="Basic residues" evidence="1">
    <location>
        <begin position="69"/>
        <end position="85"/>
    </location>
</feature>
<keyword evidence="3" id="KW-1185">Reference proteome</keyword>
<dbReference type="AlphaFoldDB" id="A0AAD1R6C7"/>
<name>A0AAD1R6C7_PELCU</name>
<evidence type="ECO:0000256" key="1">
    <source>
        <dbReference type="SAM" id="MobiDB-lite"/>
    </source>
</evidence>